<dbReference type="Proteomes" id="UP000183954">
    <property type="component" value="Unassembled WGS sequence"/>
</dbReference>
<dbReference type="EMBL" id="FQXJ01000009">
    <property type="protein sequence ID" value="SHI16993.1"/>
    <property type="molecule type" value="Genomic_DNA"/>
</dbReference>
<protein>
    <recommendedName>
        <fullName evidence="1">CoA-binding domain-containing protein</fullName>
    </recommendedName>
</protein>
<dbReference type="InterPro" id="IPR036291">
    <property type="entry name" value="NAD(P)-bd_dom_sf"/>
</dbReference>
<evidence type="ECO:0000313" key="3">
    <source>
        <dbReference type="Proteomes" id="UP000183954"/>
    </source>
</evidence>
<accession>A0A1M5YZF3</accession>
<organism evidence="2 3">
    <name type="scientific">Desulfosporosinus lacus DSM 15449</name>
    <dbReference type="NCBI Taxonomy" id="1121420"/>
    <lineage>
        <taxon>Bacteria</taxon>
        <taxon>Bacillati</taxon>
        <taxon>Bacillota</taxon>
        <taxon>Clostridia</taxon>
        <taxon>Eubacteriales</taxon>
        <taxon>Desulfitobacteriaceae</taxon>
        <taxon>Desulfosporosinus</taxon>
    </lineage>
</organism>
<name>A0A1M5YZF3_9FIRM</name>
<proteinExistence type="predicted"/>
<dbReference type="STRING" id="1121420.SAMN02746098_02743"/>
<keyword evidence="3" id="KW-1185">Reference proteome</keyword>
<feature type="domain" description="CoA-binding" evidence="1">
    <location>
        <begin position="19"/>
        <end position="130"/>
    </location>
</feature>
<evidence type="ECO:0000313" key="2">
    <source>
        <dbReference type="EMBL" id="SHI16993.1"/>
    </source>
</evidence>
<dbReference type="Pfam" id="PF13380">
    <property type="entry name" value="CoA_binding_2"/>
    <property type="match status" value="1"/>
</dbReference>
<gene>
    <name evidence="2" type="ORF">SAMN02746098_02743</name>
</gene>
<dbReference type="RefSeq" id="WP_073030290.1">
    <property type="nucleotide sequence ID" value="NZ_FQXJ01000009.1"/>
</dbReference>
<dbReference type="SUPFAM" id="SSF51735">
    <property type="entry name" value="NAD(P)-binding Rossmann-fold domains"/>
    <property type="match status" value="1"/>
</dbReference>
<evidence type="ECO:0000259" key="1">
    <source>
        <dbReference type="Pfam" id="PF13380"/>
    </source>
</evidence>
<dbReference type="AlphaFoldDB" id="A0A1M5YZF3"/>
<reference evidence="3" key="1">
    <citation type="submission" date="2016-11" db="EMBL/GenBank/DDBJ databases">
        <authorList>
            <person name="Varghese N."/>
            <person name="Submissions S."/>
        </authorList>
    </citation>
    <scope>NUCLEOTIDE SEQUENCE [LARGE SCALE GENOMIC DNA]</scope>
    <source>
        <strain evidence="3">DSM 15449</strain>
    </source>
</reference>
<dbReference type="Gene3D" id="3.40.50.720">
    <property type="entry name" value="NAD(P)-binding Rossmann-like Domain"/>
    <property type="match status" value="1"/>
</dbReference>
<sequence>MAREKNFYPLAEGLSTQDTFAVLGDAQKFQKHKHAWKVWRALKDFRCVVYPVAEGLSRIDGSKVYSNLAQLTDKVTVVVPCLLPERLKSLVPDAVSAGCSKIWFQEQTWTRELQQECDSSGIEVIRGCVLRHRLYPSKISLRYLSPCYWHGLRDVKVPMKRFGRY</sequence>
<dbReference type="OrthoDB" id="1796602at2"/>
<dbReference type="InterPro" id="IPR003781">
    <property type="entry name" value="CoA-bd"/>
</dbReference>